<dbReference type="Proteomes" id="UP001310594">
    <property type="component" value="Unassembled WGS sequence"/>
</dbReference>
<dbReference type="EMBL" id="JAVRQU010000029">
    <property type="protein sequence ID" value="KAK5689728.1"/>
    <property type="molecule type" value="Genomic_DNA"/>
</dbReference>
<dbReference type="GO" id="GO:0042393">
    <property type="term" value="F:histone binding"/>
    <property type="evidence" value="ECO:0007669"/>
    <property type="project" value="InterPro"/>
</dbReference>
<dbReference type="Gene3D" id="1.10.20.10">
    <property type="entry name" value="Histone, subunit A"/>
    <property type="match status" value="1"/>
</dbReference>
<feature type="compositionally biased region" description="Basic and acidic residues" evidence="2">
    <location>
        <begin position="1275"/>
        <end position="1300"/>
    </location>
</feature>
<feature type="domain" description="HTH myb-type" evidence="5">
    <location>
        <begin position="883"/>
        <end position="910"/>
    </location>
</feature>
<feature type="region of interest" description="Disordered" evidence="2">
    <location>
        <begin position="679"/>
        <end position="699"/>
    </location>
</feature>
<dbReference type="Gene3D" id="1.10.10.60">
    <property type="entry name" value="Homeodomain-like"/>
    <property type="match status" value="2"/>
</dbReference>
<dbReference type="GO" id="GO:0005634">
    <property type="term" value="C:nucleus"/>
    <property type="evidence" value="ECO:0007669"/>
    <property type="project" value="InterPro"/>
</dbReference>
<feature type="region of interest" description="Disordered" evidence="2">
    <location>
        <begin position="1314"/>
        <end position="1436"/>
    </location>
</feature>
<feature type="region of interest" description="Disordered" evidence="2">
    <location>
        <begin position="1048"/>
        <end position="1081"/>
    </location>
</feature>
<dbReference type="SUPFAM" id="SSF57716">
    <property type="entry name" value="Glucocorticoid receptor-like (DNA-binding domain)"/>
    <property type="match status" value="1"/>
</dbReference>
<feature type="compositionally biased region" description="Acidic residues" evidence="2">
    <location>
        <begin position="1"/>
        <end position="15"/>
    </location>
</feature>
<dbReference type="PANTHER" id="PTHR45614:SF25">
    <property type="entry name" value="MYB PROTEIN"/>
    <property type="match status" value="1"/>
</dbReference>
<dbReference type="PANTHER" id="PTHR45614">
    <property type="entry name" value="MYB PROTEIN-RELATED"/>
    <property type="match status" value="1"/>
</dbReference>
<dbReference type="InterPro" id="IPR000679">
    <property type="entry name" value="Znf_GATA"/>
</dbReference>
<feature type="region of interest" description="Disordered" evidence="2">
    <location>
        <begin position="1240"/>
        <end position="1300"/>
    </location>
</feature>
<feature type="compositionally biased region" description="Acidic residues" evidence="2">
    <location>
        <begin position="109"/>
        <end position="121"/>
    </location>
</feature>
<dbReference type="InterPro" id="IPR050560">
    <property type="entry name" value="MYB_TF"/>
</dbReference>
<dbReference type="Pfam" id="PF10384">
    <property type="entry name" value="Scm3"/>
    <property type="match status" value="1"/>
</dbReference>
<organism evidence="6 7">
    <name type="scientific">Elasticomyces elasticus</name>
    <dbReference type="NCBI Taxonomy" id="574655"/>
    <lineage>
        <taxon>Eukaryota</taxon>
        <taxon>Fungi</taxon>
        <taxon>Dikarya</taxon>
        <taxon>Ascomycota</taxon>
        <taxon>Pezizomycotina</taxon>
        <taxon>Dothideomycetes</taxon>
        <taxon>Dothideomycetidae</taxon>
        <taxon>Mycosphaerellales</taxon>
        <taxon>Teratosphaeriaceae</taxon>
        <taxon>Elasticomyces</taxon>
    </lineage>
</organism>
<dbReference type="PROSITE" id="PS50114">
    <property type="entry name" value="GATA_ZN_FINGER_2"/>
    <property type="match status" value="1"/>
</dbReference>
<proteinExistence type="predicted"/>
<dbReference type="PROSITE" id="PS00344">
    <property type="entry name" value="GATA_ZN_FINGER_1"/>
    <property type="match status" value="1"/>
</dbReference>
<protein>
    <submittedName>
        <fullName evidence="6">Uncharacterized protein</fullName>
    </submittedName>
</protein>
<name>A0AAN7VQI9_9PEZI</name>
<feature type="compositionally biased region" description="Polar residues" evidence="2">
    <location>
        <begin position="1344"/>
        <end position="1358"/>
    </location>
</feature>
<dbReference type="CDD" id="cd00202">
    <property type="entry name" value="ZnF_GATA"/>
    <property type="match status" value="1"/>
</dbReference>
<dbReference type="InterPro" id="IPR009072">
    <property type="entry name" value="Histone-fold"/>
</dbReference>
<evidence type="ECO:0000259" key="3">
    <source>
        <dbReference type="PROSITE" id="PS50090"/>
    </source>
</evidence>
<dbReference type="PROSITE" id="PS51294">
    <property type="entry name" value="HTH_MYB"/>
    <property type="match status" value="1"/>
</dbReference>
<keyword evidence="1" id="KW-0863">Zinc-finger</keyword>
<gene>
    <name evidence="6" type="ORF">LTR97_012727</name>
</gene>
<feature type="region of interest" description="Disordered" evidence="2">
    <location>
        <begin position="109"/>
        <end position="128"/>
    </location>
</feature>
<dbReference type="InterPro" id="IPR017930">
    <property type="entry name" value="Myb_dom"/>
</dbReference>
<feature type="compositionally biased region" description="Pro residues" evidence="2">
    <location>
        <begin position="1065"/>
        <end position="1076"/>
    </location>
</feature>
<evidence type="ECO:0000313" key="7">
    <source>
        <dbReference type="Proteomes" id="UP001310594"/>
    </source>
</evidence>
<dbReference type="CDD" id="cd00167">
    <property type="entry name" value="SANT"/>
    <property type="match status" value="6"/>
</dbReference>
<dbReference type="GO" id="GO:0000981">
    <property type="term" value="F:DNA-binding transcription factor activity, RNA polymerase II-specific"/>
    <property type="evidence" value="ECO:0007669"/>
    <property type="project" value="TreeGrafter"/>
</dbReference>
<comment type="caution">
    <text evidence="6">The sequence shown here is derived from an EMBL/GenBank/DDBJ whole genome shotgun (WGS) entry which is preliminary data.</text>
</comment>
<feature type="domain" description="Myb-like" evidence="3">
    <location>
        <begin position="701"/>
        <end position="746"/>
    </location>
</feature>
<evidence type="ECO:0000256" key="2">
    <source>
        <dbReference type="SAM" id="MobiDB-lite"/>
    </source>
</evidence>
<keyword evidence="1" id="KW-0479">Metal-binding</keyword>
<dbReference type="GO" id="GO:0000978">
    <property type="term" value="F:RNA polymerase II cis-regulatory region sequence-specific DNA binding"/>
    <property type="evidence" value="ECO:0007669"/>
    <property type="project" value="TreeGrafter"/>
</dbReference>
<feature type="compositionally biased region" description="Polar residues" evidence="2">
    <location>
        <begin position="1048"/>
        <end position="1058"/>
    </location>
</feature>
<sequence length="1436" mass="156936">METPDPDMDATGVDDIEGRPPTAHTDMDDAAAFHHDRKENDRRLKSRFEAIFEKYARDFSGVGDEIDIETGEIVVDNGHLESMQHEVDPGESQSLRFVKDFAEELECEDEGSVSGDDEEAVGEEKEAQDGQWVVEDAIVEDGEEEGPFALDPKLQELHDTDMTVGPEATLDAEQVLSALPPTALSNPAVRASMRDMILKAENSQQLNPEAIEALGVSIAFQLAKKFNMPKTRSKTKRKESVWDFPDLPAFKRQRTEAVQTPRPLLTNLSTVLSPAAQANAEPAESIWAPSNRPRSQARRSRPLSHANRVSSGLEEAESLVSKLTPVLKECTHCHIKATPTWRRGANGEDLCNACGMYWSRYQLPRPLKAITPEEGEVGDEPEYAANTSRPLAKTGARHTQFAVTEDALLIKLKEIDRLPWEKIGRHFSGRSIYGVQCRYAKNLLSQDSEGRDALIEQGFTFDKTDGSGDEEPDEQQDELIVQLRLENELDWSVIAEKIPGRSAEWLQERYNLLVGNAGEKRKAKPIPNPIGHVNTPKNHYRTYTPAEDELLIKLREVDKLPWEILAQEFTQRTWLSLQKRYVRTLAQRHKVMREGGDDPYMHLFLQGDDNEENEEVVLGPAGRRRMESMLVQRKEEDALLLRLRDEEALGFGEIAERMPGRTVASLKNRHEYLKKIDTSMDVPTPTLPDDDGQQDGGASLKAAYSSSEDEIILRLRDVENSEWSDIAARLPGRTGAAVERRYGELSAQREPHAIDGAVEIEDADGVAIEALVEEAPMSIDPQLLQDITEDTKQAAELSALGGSDLVQLYAPGIAQTGQIPRLANSLEPRTPVSSLLQDQVLPSSATSTVQASAWSLGPVKSRARWTQLETETLSSLRSEGMEWDEISERLPGRTPAAVMSRWTEHCKKVAMVDPSNSEHSTPLSNNALTKHAGRHGSVPAFSSDAKAVVRDDDTDSECLSTPPSSPLLEATAMELTESEAAFKSAELEDVNAVASTKVDTFSSEAKPAIDSARGSLELECPSGAAASPLLAAGDMYGTALASQSCAISRGNKTPQSGPSAFRLPASPPTPLMPIPPATANAEHESTSSDVIAAVPSSTPMVAVRASTYNHGSSPALLLHHQSTDPFIEHNLTKTFPPTRSITHGLAFDAVLDSQGLDMPTEVLENKRRRLDDALRDVDGDMSEGVPSNATESMSLLLGLPSSSCAMPLDAGEELDSSGTADAMHMSDALSGPVHDSAVIRKSTPTTSSDPLKSMLAAKDTKRPKSPAMPSTDPLQHTEHSYQESKQLRNDVGDTRVTPGERKFSLGHDVVRSFKSSPIKQHRQSRAVAKGPVSTGARMVAGKNQDVTTSVSASSTLQAVTVKERPTRTTRNSLETSTQAPPLAELRQQSDSRALKTRSSPGRSTPKTSMRGRASSVRRSVQVMAKTEDSSEDELAL</sequence>
<dbReference type="Pfam" id="PF00320">
    <property type="entry name" value="GATA"/>
    <property type="match status" value="1"/>
</dbReference>
<feature type="domain" description="GATA-type" evidence="4">
    <location>
        <begin position="328"/>
        <end position="367"/>
    </location>
</feature>
<evidence type="ECO:0000313" key="6">
    <source>
        <dbReference type="EMBL" id="KAK5689728.1"/>
    </source>
</evidence>
<dbReference type="GO" id="GO:0008270">
    <property type="term" value="F:zinc ion binding"/>
    <property type="evidence" value="ECO:0007669"/>
    <property type="project" value="UniProtKB-KW"/>
</dbReference>
<feature type="compositionally biased region" description="Polar residues" evidence="2">
    <location>
        <begin position="1368"/>
        <end position="1379"/>
    </location>
</feature>
<dbReference type="InterPro" id="IPR001005">
    <property type="entry name" value="SANT/Myb"/>
</dbReference>
<dbReference type="SMART" id="SM00717">
    <property type="entry name" value="SANT"/>
    <property type="match status" value="6"/>
</dbReference>
<dbReference type="InterPro" id="IPR013088">
    <property type="entry name" value="Znf_NHR/GATA"/>
</dbReference>
<reference evidence="6" key="1">
    <citation type="submission" date="2023-08" db="EMBL/GenBank/DDBJ databases">
        <title>Black Yeasts Isolated from many extreme environments.</title>
        <authorList>
            <person name="Coleine C."/>
            <person name="Stajich J.E."/>
            <person name="Selbmann L."/>
        </authorList>
    </citation>
    <scope>NUCLEOTIDE SEQUENCE</scope>
    <source>
        <strain evidence="6">CCFEE 5810</strain>
    </source>
</reference>
<feature type="region of interest" description="Disordered" evidence="2">
    <location>
        <begin position="1"/>
        <end position="38"/>
    </location>
</feature>
<feature type="compositionally biased region" description="Polar residues" evidence="2">
    <location>
        <begin position="1394"/>
        <end position="1407"/>
    </location>
</feature>
<dbReference type="InterPro" id="IPR018465">
    <property type="entry name" value="Scm3/HJURP"/>
</dbReference>
<dbReference type="GO" id="GO:0046982">
    <property type="term" value="F:protein heterodimerization activity"/>
    <property type="evidence" value="ECO:0007669"/>
    <property type="project" value="InterPro"/>
</dbReference>
<evidence type="ECO:0000256" key="1">
    <source>
        <dbReference type="PROSITE-ProRule" id="PRU00094"/>
    </source>
</evidence>
<feature type="region of interest" description="Disordered" evidence="2">
    <location>
        <begin position="279"/>
        <end position="315"/>
    </location>
</feature>
<feature type="compositionally biased region" description="Basic and acidic residues" evidence="2">
    <location>
        <begin position="25"/>
        <end position="38"/>
    </location>
</feature>
<dbReference type="PROSITE" id="PS50090">
    <property type="entry name" value="MYB_LIKE"/>
    <property type="match status" value="2"/>
</dbReference>
<accession>A0AAN7VQI9</accession>
<feature type="domain" description="Myb-like" evidence="3">
    <location>
        <begin position="857"/>
        <end position="906"/>
    </location>
</feature>
<dbReference type="InterPro" id="IPR009057">
    <property type="entry name" value="Homeodomain-like_sf"/>
</dbReference>
<dbReference type="SMART" id="SM00401">
    <property type="entry name" value="ZnF_GATA"/>
    <property type="match status" value="1"/>
</dbReference>
<dbReference type="Pfam" id="PF00249">
    <property type="entry name" value="Myb_DNA-binding"/>
    <property type="match status" value="1"/>
</dbReference>
<evidence type="ECO:0000259" key="5">
    <source>
        <dbReference type="PROSITE" id="PS51294"/>
    </source>
</evidence>
<keyword evidence="1" id="KW-0862">Zinc</keyword>
<evidence type="ECO:0000259" key="4">
    <source>
        <dbReference type="PROSITE" id="PS50114"/>
    </source>
</evidence>
<dbReference type="SUPFAM" id="SSF46689">
    <property type="entry name" value="Homeodomain-like"/>
    <property type="match status" value="3"/>
</dbReference>
<dbReference type="Gene3D" id="3.30.50.10">
    <property type="entry name" value="Erythroid Transcription Factor GATA-1, subunit A"/>
    <property type="match status" value="1"/>
</dbReference>